<dbReference type="PROSITE" id="PS50011">
    <property type="entry name" value="PROTEIN_KINASE_DOM"/>
    <property type="match status" value="1"/>
</dbReference>
<protein>
    <recommendedName>
        <fullName evidence="1">Protein kinase domain-containing protein</fullName>
    </recommendedName>
</protein>
<gene>
    <name evidence="2" type="ORF">C2857_000833</name>
</gene>
<sequence length="390" mass="44699">MLSYLWRPYSTALAALRYIGYLGYRAFGLLSYIIPPFIGYHPSKPEKPDDLEANDPVDVASTSNCDTYTIRLHPQRDLEIIGVGASARVYEVDDQTVLKTSWLFERPGNSAPDSDRWHYVSDTLFQSNLLQNERTVLRLLLRWPHPHVIEAIDADQPEGIYLRRYHSLSEDKIPAQRHRIRWYRDLTDALCHIHSLGIAHADVRIDNVLFDEHERAILCDFSAASPLGQLNPVFLDLPLPINGPSPTLSEATDMFAMGSLIFQMEHGVKPELSVDDHGRLVLPEIRTDHPNLDTIIRKAWLGHYSHTSEMLESLNFIDTDGVRHAHDVQVRSRPTELLRDRIRKWRECRENKFGCVLDGVLSEDQLQSLADCYGLDKDADLRFTGYRAHL</sequence>
<name>A0A7S9KU50_EPIFF</name>
<proteinExistence type="predicted"/>
<dbReference type="GO" id="GO:0005524">
    <property type="term" value="F:ATP binding"/>
    <property type="evidence" value="ECO:0007669"/>
    <property type="project" value="InterPro"/>
</dbReference>
<organism evidence="2 3">
    <name type="scientific">Epichloe festucae (strain Fl1)</name>
    <dbReference type="NCBI Taxonomy" id="877507"/>
    <lineage>
        <taxon>Eukaryota</taxon>
        <taxon>Fungi</taxon>
        <taxon>Dikarya</taxon>
        <taxon>Ascomycota</taxon>
        <taxon>Pezizomycotina</taxon>
        <taxon>Sordariomycetes</taxon>
        <taxon>Hypocreomycetidae</taxon>
        <taxon>Hypocreales</taxon>
        <taxon>Clavicipitaceae</taxon>
        <taxon>Epichloe</taxon>
    </lineage>
</organism>
<dbReference type="InterPro" id="IPR011009">
    <property type="entry name" value="Kinase-like_dom_sf"/>
</dbReference>
<dbReference type="OrthoDB" id="1668230at2759"/>
<dbReference type="SUPFAM" id="SSF56112">
    <property type="entry name" value="Protein kinase-like (PK-like)"/>
    <property type="match status" value="1"/>
</dbReference>
<dbReference type="Proteomes" id="UP000594364">
    <property type="component" value="Chromosome 4"/>
</dbReference>
<dbReference type="GO" id="GO:0004672">
    <property type="term" value="F:protein kinase activity"/>
    <property type="evidence" value="ECO:0007669"/>
    <property type="project" value="InterPro"/>
</dbReference>
<accession>A0A7S9KU50</accession>
<evidence type="ECO:0000259" key="1">
    <source>
        <dbReference type="PROSITE" id="PS50011"/>
    </source>
</evidence>
<dbReference type="AlphaFoldDB" id="A0A7S9KU50"/>
<keyword evidence="3" id="KW-1185">Reference proteome</keyword>
<dbReference type="InterPro" id="IPR000719">
    <property type="entry name" value="Prot_kinase_dom"/>
</dbReference>
<evidence type="ECO:0000313" key="3">
    <source>
        <dbReference type="Proteomes" id="UP000594364"/>
    </source>
</evidence>
<reference evidence="2 3" key="1">
    <citation type="journal article" date="2018" name="PLoS Genet.">
        <title>Repeat elements organise 3D genome structure and mediate transcription in the filamentous fungus Epichloe festucae.</title>
        <authorList>
            <person name="Winter D.J."/>
            <person name="Ganley A.R.D."/>
            <person name="Young C.A."/>
            <person name="Liachko I."/>
            <person name="Schardl C.L."/>
            <person name="Dupont P.Y."/>
            <person name="Berry D."/>
            <person name="Ram A."/>
            <person name="Scott B."/>
            <person name="Cox M.P."/>
        </authorList>
    </citation>
    <scope>NUCLEOTIDE SEQUENCE [LARGE SCALE GENOMIC DNA]</scope>
    <source>
        <strain evidence="2 3">Fl1</strain>
    </source>
</reference>
<feature type="domain" description="Protein kinase" evidence="1">
    <location>
        <begin position="75"/>
        <end position="390"/>
    </location>
</feature>
<evidence type="ECO:0000313" key="2">
    <source>
        <dbReference type="EMBL" id="QPH04125.1"/>
    </source>
</evidence>
<dbReference type="Pfam" id="PF00069">
    <property type="entry name" value="Pkinase"/>
    <property type="match status" value="1"/>
</dbReference>
<dbReference type="EMBL" id="CP031388">
    <property type="protein sequence ID" value="QPH04125.1"/>
    <property type="molecule type" value="Genomic_DNA"/>
</dbReference>
<dbReference type="SMART" id="SM00220">
    <property type="entry name" value="S_TKc"/>
    <property type="match status" value="1"/>
</dbReference>
<dbReference type="Gene3D" id="1.10.510.10">
    <property type="entry name" value="Transferase(Phosphotransferase) domain 1"/>
    <property type="match status" value="1"/>
</dbReference>